<proteinExistence type="predicted"/>
<reference evidence="1 2" key="1">
    <citation type="submission" date="2024-04" db="EMBL/GenBank/DDBJ databases">
        <title>Phyllosticta paracitricarpa is synonymous to the EU quarantine fungus P. citricarpa based on phylogenomic analyses.</title>
        <authorList>
            <consortium name="Lawrence Berkeley National Laboratory"/>
            <person name="Van ingen-buijs V.A."/>
            <person name="Van westerhoven A.C."/>
            <person name="Haridas S."/>
            <person name="Skiadas P."/>
            <person name="Martin F."/>
            <person name="Groenewald J.Z."/>
            <person name="Crous P.W."/>
            <person name="Seidl M.F."/>
        </authorList>
    </citation>
    <scope>NUCLEOTIDE SEQUENCE [LARGE SCALE GENOMIC DNA]</scope>
    <source>
        <strain evidence="1 2">CPC 17464</strain>
    </source>
</reference>
<evidence type="ECO:0000313" key="2">
    <source>
        <dbReference type="Proteomes" id="UP001360953"/>
    </source>
</evidence>
<dbReference type="Proteomes" id="UP001360953">
    <property type="component" value="Unassembled WGS sequence"/>
</dbReference>
<organism evidence="1 2">
    <name type="scientific">Phyllosticta citribraziliensis</name>
    <dbReference type="NCBI Taxonomy" id="989973"/>
    <lineage>
        <taxon>Eukaryota</taxon>
        <taxon>Fungi</taxon>
        <taxon>Dikarya</taxon>
        <taxon>Ascomycota</taxon>
        <taxon>Pezizomycotina</taxon>
        <taxon>Dothideomycetes</taxon>
        <taxon>Dothideomycetes incertae sedis</taxon>
        <taxon>Botryosphaeriales</taxon>
        <taxon>Phyllostictaceae</taxon>
        <taxon>Phyllosticta</taxon>
    </lineage>
</organism>
<dbReference type="EMBL" id="JBBPEH010000004">
    <property type="protein sequence ID" value="KAK7539901.1"/>
    <property type="molecule type" value="Genomic_DNA"/>
</dbReference>
<keyword evidence="2" id="KW-1185">Reference proteome</keyword>
<dbReference type="RefSeq" id="XP_066657172.1">
    <property type="nucleotide sequence ID" value="XM_066799844.1"/>
</dbReference>
<protein>
    <submittedName>
        <fullName evidence="1">Uncharacterized protein</fullName>
    </submittedName>
</protein>
<comment type="caution">
    <text evidence="1">The sequence shown here is derived from an EMBL/GenBank/DDBJ whole genome shotgun (WGS) entry which is preliminary data.</text>
</comment>
<dbReference type="InterPro" id="IPR024242">
    <property type="entry name" value="NCE101"/>
</dbReference>
<dbReference type="Pfam" id="PF11654">
    <property type="entry name" value="NCE101"/>
    <property type="match status" value="1"/>
</dbReference>
<name>A0ABR1LXJ0_9PEZI</name>
<evidence type="ECO:0000313" key="1">
    <source>
        <dbReference type="EMBL" id="KAK7539901.1"/>
    </source>
</evidence>
<accession>A0ABR1LXJ0</accession>
<sequence length="60" mass="6553">MATAFKYIISKRLDPLFAACIGIAAAASRISREERAQGRSGGASETWSVLRRRWGVAFGH</sequence>
<dbReference type="GeneID" id="92032750"/>
<gene>
    <name evidence="1" type="ORF">J3D65DRAFT_620184</name>
</gene>